<dbReference type="Pfam" id="PF01494">
    <property type="entry name" value="FAD_binding_3"/>
    <property type="match status" value="2"/>
</dbReference>
<dbReference type="GO" id="GO:0004497">
    <property type="term" value="F:monooxygenase activity"/>
    <property type="evidence" value="ECO:0007669"/>
    <property type="project" value="UniProtKB-KW"/>
</dbReference>
<evidence type="ECO:0000313" key="7">
    <source>
        <dbReference type="Proteomes" id="UP000054558"/>
    </source>
</evidence>
<dbReference type="InterPro" id="IPR036188">
    <property type="entry name" value="FAD/NAD-bd_sf"/>
</dbReference>
<feature type="domain" description="FAD-binding" evidence="5">
    <location>
        <begin position="39"/>
        <end position="207"/>
    </location>
</feature>
<dbReference type="STRING" id="105231.A0A1Y1IH08"/>
<name>A0A1Y1IH08_KLENI</name>
<accession>A0A1Y1IH08</accession>
<dbReference type="PRINTS" id="PR00420">
    <property type="entry name" value="RNGMNOXGNASE"/>
</dbReference>
<dbReference type="EMBL" id="DF237301">
    <property type="protein sequence ID" value="GAQ87428.1"/>
    <property type="molecule type" value="Genomic_DNA"/>
</dbReference>
<comment type="similarity">
    <text evidence="3">Belongs to the 3-hydroxybenzoate 6-hydroxylase family.</text>
</comment>
<proteinExistence type="inferred from homology"/>
<dbReference type="Gene3D" id="3.50.50.60">
    <property type="entry name" value="FAD/NAD(P)-binding domain"/>
    <property type="match status" value="1"/>
</dbReference>
<evidence type="ECO:0000256" key="2">
    <source>
        <dbReference type="ARBA" id="ARBA00023033"/>
    </source>
</evidence>
<sequence length="454" mass="48802">MGRRASSQVNRSTCTRAVNAELQTESKPQSRADPSVEEEVVVVGGGIAGLSTALALHRMGIKSLVLESAPGPRDSGAAIALWRNAWRALDVLGVGEKLRHDYILLDRVQLCTKKGKVVREFGLDEVKGGPHEYRGVHRSALLKVLASELPEGTVRYGTSVQQVLPLDGGQGTELILGGGERLSAKVVIGCDGTKSAVARHLALPQPNYAGYSAIRGVANFPNGHNQKSAVRQIWGAGVRAGTYPMNRTDVYWFTVFNSPEEEPCPSCGRHGTEAAGAGLGRGWGGDILNIIRATPAEATTRSDIRDRWTLPKPVGGQSTWGRGSVTVAGDAAHPMTPNLGQGGCAALEDAVVLARELAKAKVSNDTKTSQNGHRADKSTSLDPQAVEDVLRRYERERIPRAAKLTVQSWVYGTLLQIGFPPVTFARDNVVVPYLFQPDHWLDHTLYDCGELPTS</sequence>
<dbReference type="PANTHER" id="PTHR45934">
    <property type="entry name" value="FAD/NAD(P)-BINDING OXIDOREDUCTASE FAMILY PROTEIN"/>
    <property type="match status" value="1"/>
</dbReference>
<protein>
    <recommendedName>
        <fullName evidence="5">FAD-binding domain-containing protein</fullName>
    </recommendedName>
</protein>
<dbReference type="InterPro" id="IPR044560">
    <property type="entry name" value="MOase"/>
</dbReference>
<evidence type="ECO:0000259" key="5">
    <source>
        <dbReference type="Pfam" id="PF01494"/>
    </source>
</evidence>
<dbReference type="InterPro" id="IPR002938">
    <property type="entry name" value="FAD-bd"/>
</dbReference>
<dbReference type="PANTHER" id="PTHR45934:SF9">
    <property type="entry name" value="FAD_NAD(P)-BINDING OXIDOREDUCTASE FAMILY PROTEIN"/>
    <property type="match status" value="1"/>
</dbReference>
<keyword evidence="2" id="KW-0503">Monooxygenase</keyword>
<dbReference type="AlphaFoldDB" id="A0A1Y1IH08"/>
<evidence type="ECO:0000256" key="4">
    <source>
        <dbReference type="SAM" id="MobiDB-lite"/>
    </source>
</evidence>
<evidence type="ECO:0000256" key="1">
    <source>
        <dbReference type="ARBA" id="ARBA00023002"/>
    </source>
</evidence>
<dbReference type="Proteomes" id="UP000054558">
    <property type="component" value="Unassembled WGS sequence"/>
</dbReference>
<dbReference type="OMA" id="LDRPTSW"/>
<dbReference type="OrthoDB" id="655030at2759"/>
<dbReference type="SUPFAM" id="SSF51905">
    <property type="entry name" value="FAD/NAD(P)-binding domain"/>
    <property type="match status" value="1"/>
</dbReference>
<reference evidence="6 7" key="1">
    <citation type="journal article" date="2014" name="Nat. Commun.">
        <title>Klebsormidium flaccidum genome reveals primary factors for plant terrestrial adaptation.</title>
        <authorList>
            <person name="Hori K."/>
            <person name="Maruyama F."/>
            <person name="Fujisawa T."/>
            <person name="Togashi T."/>
            <person name="Yamamoto N."/>
            <person name="Seo M."/>
            <person name="Sato S."/>
            <person name="Yamada T."/>
            <person name="Mori H."/>
            <person name="Tajima N."/>
            <person name="Moriyama T."/>
            <person name="Ikeuchi M."/>
            <person name="Watanabe M."/>
            <person name="Wada H."/>
            <person name="Kobayashi K."/>
            <person name="Saito M."/>
            <person name="Masuda T."/>
            <person name="Sasaki-Sekimoto Y."/>
            <person name="Mashiguchi K."/>
            <person name="Awai K."/>
            <person name="Shimojima M."/>
            <person name="Masuda S."/>
            <person name="Iwai M."/>
            <person name="Nobusawa T."/>
            <person name="Narise T."/>
            <person name="Kondo S."/>
            <person name="Saito H."/>
            <person name="Sato R."/>
            <person name="Murakawa M."/>
            <person name="Ihara Y."/>
            <person name="Oshima-Yamada Y."/>
            <person name="Ohtaka K."/>
            <person name="Satoh M."/>
            <person name="Sonobe K."/>
            <person name="Ishii M."/>
            <person name="Ohtani R."/>
            <person name="Kanamori-Sato M."/>
            <person name="Honoki R."/>
            <person name="Miyazaki D."/>
            <person name="Mochizuki H."/>
            <person name="Umetsu J."/>
            <person name="Higashi K."/>
            <person name="Shibata D."/>
            <person name="Kamiya Y."/>
            <person name="Sato N."/>
            <person name="Nakamura Y."/>
            <person name="Tabata S."/>
            <person name="Ida S."/>
            <person name="Kurokawa K."/>
            <person name="Ohta H."/>
        </authorList>
    </citation>
    <scope>NUCLEOTIDE SEQUENCE [LARGE SCALE GENOMIC DNA]</scope>
    <source>
        <strain evidence="6 7">NIES-2285</strain>
    </source>
</reference>
<feature type="region of interest" description="Disordered" evidence="4">
    <location>
        <begin position="362"/>
        <end position="383"/>
    </location>
</feature>
<keyword evidence="1" id="KW-0560">Oxidoreductase</keyword>
<organism evidence="6 7">
    <name type="scientific">Klebsormidium nitens</name>
    <name type="common">Green alga</name>
    <name type="synonym">Ulothrix nitens</name>
    <dbReference type="NCBI Taxonomy" id="105231"/>
    <lineage>
        <taxon>Eukaryota</taxon>
        <taxon>Viridiplantae</taxon>
        <taxon>Streptophyta</taxon>
        <taxon>Klebsormidiophyceae</taxon>
        <taxon>Klebsormidiales</taxon>
        <taxon>Klebsormidiaceae</taxon>
        <taxon>Klebsormidium</taxon>
    </lineage>
</organism>
<evidence type="ECO:0000313" key="6">
    <source>
        <dbReference type="EMBL" id="GAQ87428.1"/>
    </source>
</evidence>
<dbReference type="GO" id="GO:0071949">
    <property type="term" value="F:FAD binding"/>
    <property type="evidence" value="ECO:0007669"/>
    <property type="project" value="InterPro"/>
</dbReference>
<feature type="domain" description="FAD-binding" evidence="5">
    <location>
        <begin position="292"/>
        <end position="360"/>
    </location>
</feature>
<gene>
    <name evidence="6" type="ORF">KFL_003520070</name>
</gene>
<keyword evidence="7" id="KW-1185">Reference proteome</keyword>
<evidence type="ECO:0000256" key="3">
    <source>
        <dbReference type="ARBA" id="ARBA00024018"/>
    </source>
</evidence>